<dbReference type="GO" id="GO:0020037">
    <property type="term" value="F:heme binding"/>
    <property type="evidence" value="ECO:0007669"/>
    <property type="project" value="InterPro"/>
</dbReference>
<dbReference type="KEGG" id="atq:GH723_17385"/>
<dbReference type="EMBL" id="CP045851">
    <property type="protein sequence ID" value="QGG96726.1"/>
    <property type="molecule type" value="Genomic_DNA"/>
</dbReference>
<dbReference type="PANTHER" id="PTHR22888">
    <property type="entry name" value="CYTOCHROME C OXIDASE, SUBUNIT II"/>
    <property type="match status" value="1"/>
</dbReference>
<evidence type="ECO:0000259" key="21">
    <source>
        <dbReference type="PROSITE" id="PS50999"/>
    </source>
</evidence>
<reference evidence="23 24" key="1">
    <citation type="submission" date="2019-11" db="EMBL/GenBank/DDBJ databases">
        <authorList>
            <person name="He Y."/>
        </authorList>
    </citation>
    <scope>NUCLEOTIDE SEQUENCE [LARGE SCALE GENOMIC DNA]</scope>
    <source>
        <strain evidence="23 24">SCSIO 58843</strain>
    </source>
</reference>
<name>A0A5Q2RQL6_9ACTN</name>
<dbReference type="InterPro" id="IPR036257">
    <property type="entry name" value="Cyt_c_oxidase_su2_TM_sf"/>
</dbReference>
<dbReference type="Gene3D" id="2.60.40.420">
    <property type="entry name" value="Cupredoxins - blue copper proteins"/>
    <property type="match status" value="1"/>
</dbReference>
<dbReference type="SUPFAM" id="SSF46626">
    <property type="entry name" value="Cytochrome c"/>
    <property type="match status" value="1"/>
</dbReference>
<dbReference type="InterPro" id="IPR014222">
    <property type="entry name" value="Cyt_c_oxidase_su2"/>
</dbReference>
<dbReference type="InterPro" id="IPR034236">
    <property type="entry name" value="CuRO_CcO_Caa3_II"/>
</dbReference>
<dbReference type="Pfam" id="PF00034">
    <property type="entry name" value="Cytochrom_C"/>
    <property type="match status" value="1"/>
</dbReference>
<organism evidence="23 24">
    <name type="scientific">Actinomarinicola tropica</name>
    <dbReference type="NCBI Taxonomy" id="2789776"/>
    <lineage>
        <taxon>Bacteria</taxon>
        <taxon>Bacillati</taxon>
        <taxon>Actinomycetota</taxon>
        <taxon>Acidimicrobiia</taxon>
        <taxon>Acidimicrobiales</taxon>
        <taxon>Iamiaceae</taxon>
        <taxon>Actinomarinicola</taxon>
    </lineage>
</organism>
<evidence type="ECO:0000256" key="17">
    <source>
        <dbReference type="RuleBase" id="RU000456"/>
    </source>
</evidence>
<protein>
    <recommendedName>
        <fullName evidence="18">Cytochrome c oxidase subunit 2</fullName>
        <ecNumber evidence="18">7.1.1.9</ecNumber>
    </recommendedName>
</protein>
<dbReference type="GO" id="GO:0005886">
    <property type="term" value="C:plasma membrane"/>
    <property type="evidence" value="ECO:0007669"/>
    <property type="project" value="UniProtKB-SubCell"/>
</dbReference>
<evidence type="ECO:0000256" key="13">
    <source>
        <dbReference type="ARBA" id="ARBA00023136"/>
    </source>
</evidence>
<keyword evidence="23" id="KW-0560">Oxidoreductase</keyword>
<evidence type="ECO:0000259" key="22">
    <source>
        <dbReference type="PROSITE" id="PS51007"/>
    </source>
</evidence>
<dbReference type="NCBIfam" id="TIGR02866">
    <property type="entry name" value="CoxB"/>
    <property type="match status" value="1"/>
</dbReference>
<dbReference type="PROSITE" id="PS50857">
    <property type="entry name" value="COX2_CUA"/>
    <property type="match status" value="1"/>
</dbReference>
<dbReference type="Proteomes" id="UP000334019">
    <property type="component" value="Chromosome"/>
</dbReference>
<keyword evidence="11 16" id="KW-0408">Iron</keyword>
<evidence type="ECO:0000256" key="9">
    <source>
        <dbReference type="ARBA" id="ARBA00022982"/>
    </source>
</evidence>
<evidence type="ECO:0000256" key="10">
    <source>
        <dbReference type="ARBA" id="ARBA00022989"/>
    </source>
</evidence>
<dbReference type="Gene3D" id="1.10.287.90">
    <property type="match status" value="1"/>
</dbReference>
<keyword evidence="8" id="KW-1278">Translocase</keyword>
<dbReference type="Pfam" id="PF02790">
    <property type="entry name" value="COX2_TM"/>
    <property type="match status" value="1"/>
</dbReference>
<dbReference type="InterPro" id="IPR008972">
    <property type="entry name" value="Cupredoxin"/>
</dbReference>
<evidence type="ECO:0000259" key="20">
    <source>
        <dbReference type="PROSITE" id="PS50857"/>
    </source>
</evidence>
<dbReference type="CDD" id="cd04213">
    <property type="entry name" value="CuRO_CcO_Caa3_II"/>
    <property type="match status" value="1"/>
</dbReference>
<evidence type="ECO:0000256" key="14">
    <source>
        <dbReference type="ARBA" id="ARBA00024688"/>
    </source>
</evidence>
<dbReference type="GO" id="GO:0042773">
    <property type="term" value="P:ATP synthesis coupled electron transport"/>
    <property type="evidence" value="ECO:0007669"/>
    <property type="project" value="TreeGrafter"/>
</dbReference>
<dbReference type="PROSITE" id="PS51007">
    <property type="entry name" value="CYTC"/>
    <property type="match status" value="1"/>
</dbReference>
<evidence type="ECO:0000256" key="18">
    <source>
        <dbReference type="RuleBase" id="RU004024"/>
    </source>
</evidence>
<dbReference type="PROSITE" id="PS00078">
    <property type="entry name" value="COX2"/>
    <property type="match status" value="1"/>
</dbReference>
<dbReference type="InterPro" id="IPR001505">
    <property type="entry name" value="Copper_CuA"/>
</dbReference>
<gene>
    <name evidence="23" type="primary">coxB</name>
    <name evidence="23" type="ORF">GH723_17385</name>
</gene>
<dbReference type="PROSITE" id="PS50999">
    <property type="entry name" value="COX2_TM"/>
    <property type="match status" value="1"/>
</dbReference>
<evidence type="ECO:0000256" key="1">
    <source>
        <dbReference type="ARBA" id="ARBA00004141"/>
    </source>
</evidence>
<comment type="subcellular location">
    <subcellularLocation>
        <location evidence="17">Cell membrane</location>
        <topology evidence="17">Multi-pass membrane protein</topology>
    </subcellularLocation>
    <subcellularLocation>
        <location evidence="1">Membrane</location>
        <topology evidence="1">Multi-pass membrane protein</topology>
    </subcellularLocation>
</comment>
<sequence>MTSVKTTSHRSRRSWLLAGLAGLVLVLSGCAEDAPLDTLEPEGPAARTIQDLVGPVFLIAGVVFVLVEVGVLVIAWRFRQRKGDDDSVVPTQTHGNTPLELGWTILPAVILAFVAVFTLVTIFELEKRDDDAVDINVVGNQWWWQFNYDVDDDGEFDFSTATEMVIPAGRQVNLSIESNDVIHSFWIPRLNGKRDAVPGRTHTLSMESDEPGYFFGQCTEFCGLSHGVMRMRVIALPQDEYDAWLEEQAQDVGEPETASQARGREAFEANCASCHSIRGLETQPGDVNPVPLVAGVAPDLTHFASRRSYAGGIFELYDENGDVNRGQLEAWLRNPPAEKPMAPEDQRGMPNLNLTENQIDDLVEYLLSTADRPVWTGPRND</sequence>
<feature type="domain" description="Cytochrome oxidase subunit II transmembrane region profile" evidence="21">
    <location>
        <begin position="30"/>
        <end position="129"/>
    </location>
</feature>
<dbReference type="InterPro" id="IPR009056">
    <property type="entry name" value="Cyt_c-like_dom"/>
</dbReference>
<evidence type="ECO:0000313" key="24">
    <source>
        <dbReference type="Proteomes" id="UP000334019"/>
    </source>
</evidence>
<evidence type="ECO:0000256" key="7">
    <source>
        <dbReference type="ARBA" id="ARBA00022723"/>
    </source>
</evidence>
<feature type="domain" description="Cytochrome c" evidence="22">
    <location>
        <begin position="258"/>
        <end position="370"/>
    </location>
</feature>
<dbReference type="InterPro" id="IPR011759">
    <property type="entry name" value="Cyt_c_oxidase_su2_TM_dom"/>
</dbReference>
<keyword evidence="24" id="KW-1185">Reference proteome</keyword>
<evidence type="ECO:0000256" key="2">
    <source>
        <dbReference type="ARBA" id="ARBA00007866"/>
    </source>
</evidence>
<evidence type="ECO:0000256" key="4">
    <source>
        <dbReference type="ARBA" id="ARBA00022617"/>
    </source>
</evidence>
<dbReference type="PANTHER" id="PTHR22888:SF9">
    <property type="entry name" value="CYTOCHROME C OXIDASE SUBUNIT 2"/>
    <property type="match status" value="1"/>
</dbReference>
<comment type="catalytic activity">
    <reaction evidence="15 18">
        <text>4 Fe(II)-[cytochrome c] + O2 + 8 H(+)(in) = 4 Fe(III)-[cytochrome c] + 2 H2O + 4 H(+)(out)</text>
        <dbReference type="Rhea" id="RHEA:11436"/>
        <dbReference type="Rhea" id="RHEA-COMP:10350"/>
        <dbReference type="Rhea" id="RHEA-COMP:14399"/>
        <dbReference type="ChEBI" id="CHEBI:15377"/>
        <dbReference type="ChEBI" id="CHEBI:15378"/>
        <dbReference type="ChEBI" id="CHEBI:15379"/>
        <dbReference type="ChEBI" id="CHEBI:29033"/>
        <dbReference type="ChEBI" id="CHEBI:29034"/>
        <dbReference type="EC" id="7.1.1.9"/>
    </reaction>
</comment>
<keyword evidence="12 18" id="KW-0186">Copper</keyword>
<keyword evidence="7 16" id="KW-0479">Metal-binding</keyword>
<keyword evidence="5 17" id="KW-0679">Respiratory chain</keyword>
<evidence type="ECO:0000256" key="12">
    <source>
        <dbReference type="ARBA" id="ARBA00023008"/>
    </source>
</evidence>
<evidence type="ECO:0000313" key="23">
    <source>
        <dbReference type="EMBL" id="QGG96726.1"/>
    </source>
</evidence>
<dbReference type="SUPFAM" id="SSF81464">
    <property type="entry name" value="Cytochrome c oxidase subunit II-like, transmembrane region"/>
    <property type="match status" value="1"/>
</dbReference>
<evidence type="ECO:0000256" key="5">
    <source>
        <dbReference type="ARBA" id="ARBA00022660"/>
    </source>
</evidence>
<dbReference type="InterPro" id="IPR036909">
    <property type="entry name" value="Cyt_c-like_dom_sf"/>
</dbReference>
<keyword evidence="3 17" id="KW-0813">Transport</keyword>
<dbReference type="AlphaFoldDB" id="A0A5Q2RQL6"/>
<dbReference type="GO" id="GO:0005507">
    <property type="term" value="F:copper ion binding"/>
    <property type="evidence" value="ECO:0007669"/>
    <property type="project" value="InterPro"/>
</dbReference>
<comment type="similarity">
    <text evidence="2 17">Belongs to the cytochrome c oxidase subunit 2 family.</text>
</comment>
<evidence type="ECO:0000256" key="11">
    <source>
        <dbReference type="ARBA" id="ARBA00023004"/>
    </source>
</evidence>
<proteinExistence type="inferred from homology"/>
<feature type="domain" description="Cytochrome oxidase subunit II copper A binding" evidence="20">
    <location>
        <begin position="130"/>
        <end position="247"/>
    </location>
</feature>
<feature type="transmembrane region" description="Helical" evidence="19">
    <location>
        <begin position="55"/>
        <end position="78"/>
    </location>
</feature>
<keyword evidence="4 16" id="KW-0349">Heme</keyword>
<dbReference type="InterPro" id="IPR002429">
    <property type="entry name" value="CcO_II-like_C"/>
</dbReference>
<evidence type="ECO:0000256" key="19">
    <source>
        <dbReference type="SAM" id="Phobius"/>
    </source>
</evidence>
<dbReference type="PRINTS" id="PR01166">
    <property type="entry name" value="CYCOXIDASEII"/>
</dbReference>
<comment type="function">
    <text evidence="14 18">Subunits I and II form the functional core of the enzyme complex. Electrons originating in cytochrome c are transferred via heme a and Cu(A) to the binuclear center formed by heme a3 and Cu(B).</text>
</comment>
<dbReference type="PROSITE" id="PS51257">
    <property type="entry name" value="PROKAR_LIPOPROTEIN"/>
    <property type="match status" value="1"/>
</dbReference>
<dbReference type="GO" id="GO:0016491">
    <property type="term" value="F:oxidoreductase activity"/>
    <property type="evidence" value="ECO:0007669"/>
    <property type="project" value="UniProtKB-KW"/>
</dbReference>
<evidence type="ECO:0000256" key="6">
    <source>
        <dbReference type="ARBA" id="ARBA00022692"/>
    </source>
</evidence>
<evidence type="ECO:0000256" key="8">
    <source>
        <dbReference type="ARBA" id="ARBA00022967"/>
    </source>
</evidence>
<dbReference type="InterPro" id="IPR045187">
    <property type="entry name" value="CcO_II"/>
</dbReference>
<accession>A0A5Q2RQL6</accession>
<keyword evidence="6 17" id="KW-0812">Transmembrane</keyword>
<dbReference type="GO" id="GO:0004129">
    <property type="term" value="F:cytochrome-c oxidase activity"/>
    <property type="evidence" value="ECO:0007669"/>
    <property type="project" value="UniProtKB-EC"/>
</dbReference>
<keyword evidence="9 17" id="KW-0249">Electron transport</keyword>
<comment type="cofactor">
    <cofactor evidence="18">
        <name>Cu cation</name>
        <dbReference type="ChEBI" id="CHEBI:23378"/>
    </cofactor>
    <text evidence="18">Binds a copper A center.</text>
</comment>
<feature type="transmembrane region" description="Helical" evidence="19">
    <location>
        <begin position="99"/>
        <end position="123"/>
    </location>
</feature>
<evidence type="ECO:0000256" key="3">
    <source>
        <dbReference type="ARBA" id="ARBA00022448"/>
    </source>
</evidence>
<evidence type="ECO:0000256" key="16">
    <source>
        <dbReference type="PROSITE-ProRule" id="PRU00433"/>
    </source>
</evidence>
<evidence type="ECO:0000256" key="15">
    <source>
        <dbReference type="ARBA" id="ARBA00047816"/>
    </source>
</evidence>
<dbReference type="Pfam" id="PF00116">
    <property type="entry name" value="COX2"/>
    <property type="match status" value="1"/>
</dbReference>
<keyword evidence="10 19" id="KW-1133">Transmembrane helix</keyword>
<keyword evidence="13 19" id="KW-0472">Membrane</keyword>
<dbReference type="EC" id="7.1.1.9" evidence="18"/>
<dbReference type="SUPFAM" id="SSF49503">
    <property type="entry name" value="Cupredoxins"/>
    <property type="match status" value="1"/>
</dbReference>